<sequence length="871" mass="97263">MTQSLTDAALVLDPSHPDNAESKEGQGGDEIDLDDEEAVYRAVVGIQLPDDHGHDFMSLYEMVRRVADDQMSLVARMDRSRRLSACLQDELQHTFPVGPSSRNAAILRLADNYEFTRGALRGVQDHLRVRELELEREREQHEAVQLERDGLVDQNNCLAEENFMLRLRLSQANTSVERAVADAHSRQQIRATEEDRAERLAEALRLEVAEHKTLLKDQGVVLESMQGELEVARARADADARTVKTKSVLTQLAARGRSSVVAAHDDLLHDLEVFRDEFRKQTEALAVMTALKEHRSQALQDSRREVERLAAELRHPKTKHSPSPLFSAAYQAMETKLAAVTAQNQELRTENADISRCASETQRALAEQVEVWSARVLKLEAQTRDQRQVSKRRVKQLNASLLAVKQSVRYFQGSARNLHAQLRDSVPSFWDWVRKNFSLKNGHRVEDLLSAWLADEPSLYAKHLEAVCLIFDTPSAPSLPLLEGRIFGKAPDDSTLDLPWTSDSSLGRSPTSSEDGPRGSTKVTTADEEEDEAKSGGNVADEEEKEEVASVGAIADSEQVDRAISSRLLVKETPLSRTPTRKRATTNPPGMRSPKKPRVVMSDAGRGLPTMGLISSVEVAYQDLVRRAPWERYRTQVSFIPPSFLADPMWGDFQAALDDFWRIHARAVWNRIFLPRSSTTAETEVNQTLEPLVGLAGHLYRNSRAHGLSLLHYLCYPHAFWPSFLAKGLSLLQMVRARGESAALDYVQTQGDKLRPEVPLRVKGQAWRAPFMPTLEFVYGRDLTVRQCQAFDPDRTVPFDEAEVKEALAWMLEEAGIFGHAAATDEVYPFVAEAGSRPCEQSQWALIDPPMGTIAPEGPPAVPATSLPASV</sequence>
<protein>
    <submittedName>
        <fullName evidence="2">Uncharacterized protein</fullName>
    </submittedName>
</protein>
<organism evidence="2">
    <name type="scientific">Aphanomyces astaci</name>
    <name type="common">Crayfish plague agent</name>
    <dbReference type="NCBI Taxonomy" id="112090"/>
    <lineage>
        <taxon>Eukaryota</taxon>
        <taxon>Sar</taxon>
        <taxon>Stramenopiles</taxon>
        <taxon>Oomycota</taxon>
        <taxon>Saprolegniomycetes</taxon>
        <taxon>Saprolegniales</taxon>
        <taxon>Verrucalvaceae</taxon>
        <taxon>Aphanomyces</taxon>
    </lineage>
</organism>
<proteinExistence type="predicted"/>
<dbReference type="GeneID" id="20817121"/>
<name>W4FNY0_APHAT</name>
<evidence type="ECO:0000313" key="2">
    <source>
        <dbReference type="EMBL" id="ETV69170.1"/>
    </source>
</evidence>
<feature type="compositionally biased region" description="Basic and acidic residues" evidence="1">
    <location>
        <begin position="15"/>
        <end position="26"/>
    </location>
</feature>
<dbReference type="AlphaFoldDB" id="W4FNY0"/>
<dbReference type="VEuPathDB" id="FungiDB:H257_15125"/>
<feature type="region of interest" description="Disordered" evidence="1">
    <location>
        <begin position="576"/>
        <end position="600"/>
    </location>
</feature>
<reference evidence="2" key="1">
    <citation type="submission" date="2013-12" db="EMBL/GenBank/DDBJ databases">
        <title>The Genome Sequence of Aphanomyces astaci APO3.</title>
        <authorList>
            <consortium name="The Broad Institute Genomics Platform"/>
            <person name="Russ C."/>
            <person name="Tyler B."/>
            <person name="van West P."/>
            <person name="Dieguez-Uribeondo J."/>
            <person name="Young S.K."/>
            <person name="Zeng Q."/>
            <person name="Gargeya S."/>
            <person name="Fitzgerald M."/>
            <person name="Abouelleil A."/>
            <person name="Alvarado L."/>
            <person name="Chapman S.B."/>
            <person name="Gainer-Dewar J."/>
            <person name="Goldberg J."/>
            <person name="Griggs A."/>
            <person name="Gujja S."/>
            <person name="Hansen M."/>
            <person name="Howarth C."/>
            <person name="Imamovic A."/>
            <person name="Ireland A."/>
            <person name="Larimer J."/>
            <person name="McCowan C."/>
            <person name="Murphy C."/>
            <person name="Pearson M."/>
            <person name="Poon T.W."/>
            <person name="Priest M."/>
            <person name="Roberts A."/>
            <person name="Saif S."/>
            <person name="Shea T."/>
            <person name="Sykes S."/>
            <person name="Wortman J."/>
            <person name="Nusbaum C."/>
            <person name="Birren B."/>
        </authorList>
    </citation>
    <scope>NUCLEOTIDE SEQUENCE [LARGE SCALE GENOMIC DNA]</scope>
    <source>
        <strain evidence="2">APO3</strain>
    </source>
</reference>
<evidence type="ECO:0000256" key="1">
    <source>
        <dbReference type="SAM" id="MobiDB-lite"/>
    </source>
</evidence>
<feature type="compositionally biased region" description="Polar residues" evidence="1">
    <location>
        <begin position="501"/>
        <end position="514"/>
    </location>
</feature>
<gene>
    <name evidence="2" type="ORF">H257_15125</name>
</gene>
<accession>W4FNY0</accession>
<feature type="region of interest" description="Disordered" evidence="1">
    <location>
        <begin position="493"/>
        <end position="550"/>
    </location>
</feature>
<feature type="region of interest" description="Disordered" evidence="1">
    <location>
        <begin position="1"/>
        <end position="32"/>
    </location>
</feature>
<dbReference type="RefSeq" id="XP_009841423.1">
    <property type="nucleotide sequence ID" value="XM_009843121.1"/>
</dbReference>
<dbReference type="EMBL" id="KI913179">
    <property type="protein sequence ID" value="ETV69170.1"/>
    <property type="molecule type" value="Genomic_DNA"/>
</dbReference>